<keyword evidence="3" id="KW-1185">Reference proteome</keyword>
<dbReference type="EMBL" id="JANPWB010000013">
    <property type="protein sequence ID" value="KAJ1110801.1"/>
    <property type="molecule type" value="Genomic_DNA"/>
</dbReference>
<evidence type="ECO:0000256" key="1">
    <source>
        <dbReference type="SAM" id="MobiDB-lite"/>
    </source>
</evidence>
<name>A0AAV7N5I5_PLEWA</name>
<accession>A0AAV7N5I5</accession>
<dbReference type="Proteomes" id="UP001066276">
    <property type="component" value="Chromosome 9"/>
</dbReference>
<sequence length="89" mass="9510">MTALSIHLSQGDQRSLAPSDDAVSGSLAGDTDQARAVVFPIQKRLSDRKASLFHCIWPGSRQALAGSLEMAPHVTSKEFRLLACQCGEA</sequence>
<evidence type="ECO:0000313" key="2">
    <source>
        <dbReference type="EMBL" id="KAJ1110801.1"/>
    </source>
</evidence>
<reference evidence="2" key="1">
    <citation type="journal article" date="2022" name="bioRxiv">
        <title>Sequencing and chromosome-scale assembly of the giantPleurodeles waltlgenome.</title>
        <authorList>
            <person name="Brown T."/>
            <person name="Elewa A."/>
            <person name="Iarovenko S."/>
            <person name="Subramanian E."/>
            <person name="Araus A.J."/>
            <person name="Petzold A."/>
            <person name="Susuki M."/>
            <person name="Suzuki K.-i.T."/>
            <person name="Hayashi T."/>
            <person name="Toyoda A."/>
            <person name="Oliveira C."/>
            <person name="Osipova E."/>
            <person name="Leigh N.D."/>
            <person name="Simon A."/>
            <person name="Yun M.H."/>
        </authorList>
    </citation>
    <scope>NUCLEOTIDE SEQUENCE</scope>
    <source>
        <strain evidence="2">20211129_DDA</strain>
        <tissue evidence="2">Liver</tissue>
    </source>
</reference>
<proteinExistence type="predicted"/>
<gene>
    <name evidence="2" type="ORF">NDU88_008147</name>
</gene>
<feature type="region of interest" description="Disordered" evidence="1">
    <location>
        <begin position="1"/>
        <end position="29"/>
    </location>
</feature>
<evidence type="ECO:0000313" key="3">
    <source>
        <dbReference type="Proteomes" id="UP001066276"/>
    </source>
</evidence>
<dbReference type="AlphaFoldDB" id="A0AAV7N5I5"/>
<comment type="caution">
    <text evidence="2">The sequence shown here is derived from an EMBL/GenBank/DDBJ whole genome shotgun (WGS) entry which is preliminary data.</text>
</comment>
<protein>
    <submittedName>
        <fullName evidence="2">Uncharacterized protein</fullName>
    </submittedName>
</protein>
<organism evidence="2 3">
    <name type="scientific">Pleurodeles waltl</name>
    <name type="common">Iberian ribbed newt</name>
    <dbReference type="NCBI Taxonomy" id="8319"/>
    <lineage>
        <taxon>Eukaryota</taxon>
        <taxon>Metazoa</taxon>
        <taxon>Chordata</taxon>
        <taxon>Craniata</taxon>
        <taxon>Vertebrata</taxon>
        <taxon>Euteleostomi</taxon>
        <taxon>Amphibia</taxon>
        <taxon>Batrachia</taxon>
        <taxon>Caudata</taxon>
        <taxon>Salamandroidea</taxon>
        <taxon>Salamandridae</taxon>
        <taxon>Pleurodelinae</taxon>
        <taxon>Pleurodeles</taxon>
    </lineage>
</organism>